<reference evidence="3" key="1">
    <citation type="submission" date="2012-04" db="EMBL/GenBank/DDBJ databases">
        <title>The Genome Sequence of Loa loa.</title>
        <authorList>
            <consortium name="The Broad Institute Genome Sequencing Platform"/>
            <consortium name="Broad Institute Genome Sequencing Center for Infectious Disease"/>
            <person name="Nutman T.B."/>
            <person name="Fink D.L."/>
            <person name="Russ C."/>
            <person name="Young S."/>
            <person name="Zeng Q."/>
            <person name="Gargeya S."/>
            <person name="Alvarado L."/>
            <person name="Berlin A."/>
            <person name="Chapman S.B."/>
            <person name="Chen Z."/>
            <person name="Freedman E."/>
            <person name="Gellesch M."/>
            <person name="Goldberg J."/>
            <person name="Griggs A."/>
            <person name="Gujja S."/>
            <person name="Heilman E.R."/>
            <person name="Heiman D."/>
            <person name="Howarth C."/>
            <person name="Mehta T."/>
            <person name="Neiman D."/>
            <person name="Pearson M."/>
            <person name="Roberts A."/>
            <person name="Saif S."/>
            <person name="Shea T."/>
            <person name="Shenoy N."/>
            <person name="Sisk P."/>
            <person name="Stolte C."/>
            <person name="Sykes S."/>
            <person name="White J."/>
            <person name="Yandava C."/>
            <person name="Haas B."/>
            <person name="Henn M.R."/>
            <person name="Nusbaum C."/>
            <person name="Birren B."/>
        </authorList>
    </citation>
    <scope>NUCLEOTIDE SEQUENCE [LARGE SCALE GENOMIC DNA]</scope>
</reference>
<dbReference type="KEGG" id="loa:LOAG_10007"/>
<dbReference type="GeneID" id="9947449"/>
<accession>A0A1S0TQX1</accession>
<dbReference type="InParanoid" id="A0A1S0TQX1"/>
<protein>
    <submittedName>
        <fullName evidence="3">Uncharacterized protein</fullName>
    </submittedName>
</protein>
<evidence type="ECO:0000259" key="2">
    <source>
        <dbReference type="Pfam" id="PF25766"/>
    </source>
</evidence>
<dbReference type="OrthoDB" id="5853122at2759"/>
<organism evidence="3">
    <name type="scientific">Loa loa</name>
    <name type="common">Eye worm</name>
    <name type="synonym">Filaria loa</name>
    <dbReference type="NCBI Taxonomy" id="7209"/>
    <lineage>
        <taxon>Eukaryota</taxon>
        <taxon>Metazoa</taxon>
        <taxon>Ecdysozoa</taxon>
        <taxon>Nematoda</taxon>
        <taxon>Chromadorea</taxon>
        <taxon>Rhabditida</taxon>
        <taxon>Spirurina</taxon>
        <taxon>Spiruromorpha</taxon>
        <taxon>Filarioidea</taxon>
        <taxon>Onchocercidae</taxon>
        <taxon>Loa</taxon>
    </lineage>
</organism>
<dbReference type="PANTHER" id="PTHR21483:SF18">
    <property type="entry name" value="RNA POLYMERASE II-ASSOCIATED PROTEIN 1"/>
    <property type="match status" value="1"/>
</dbReference>
<dbReference type="EMBL" id="JH712199">
    <property type="protein sequence ID" value="EFO18487.2"/>
    <property type="molecule type" value="Genomic_DNA"/>
</dbReference>
<sequence length="673" mass="77419">METMRLERPDANDTEEDLLRMQKEMIKKRCKKQTPVKKNSFAEKSQQIDKLAGRFCLDLDSLVEEKANIMELTVQERNVDFLDNIDQLDDCSNPIKGGEYAKEEGFPDVLDLSRYYNGLGNSVKNLSANGKSFFAIEFDRIHGRIDDCDRAEASTSVTTKSIDDINDIREIELENLRRIEKMSKQEIEKAKQEIVERFDPKLLDFLRNRAKKEQQRKAKEIEPIPQQTRKSSDTTVSVTSDVCLSTNQEVTNKIKELEIFDLEQSPTFHKDSVSKLDDPYVRLAADAAQIDMATKCLRTILPRQQQNIIKLFDNLRMPPKDYAGDDDLLEKARANLNAIKGLYLEQRKDEHGNLSVHFANGIDPFGKAAWMLSPIRKVLDVMQKDGKSTAQDLVVVRLSLFWTLLVMVERPTLYYAFVTPGEVFVRLAEIFVMGPEIFKDECVSRCLSRFLHNYLEPKARKGLLCLVLKEPIAGLDAFGPFYEDLLHHFEEFSVGDENFTLFILLGAYANERPLDSLLMKCAVWAPDRNVVRQMILKKDSGDFLLNLVTARQKDEGEVTERKYFSQLEKLLLIYAAAIRDSIIMSSRNQLVYEIASSELGYFIKRHATRNVHEKIDMEVMKQYNTLAVTLQQSLAGCSDFPVEMNHILYLFVILSQYFYSFYSSCGSQHLRKI</sequence>
<feature type="domain" description="RPAP1/MINIYO-like TPR repeats" evidence="2">
    <location>
        <begin position="376"/>
        <end position="607"/>
    </location>
</feature>
<dbReference type="FunCoup" id="A0A1S0TQX1">
    <property type="interactions" value="1"/>
</dbReference>
<name>A0A1S0TQX1_LOALO</name>
<dbReference type="CTD" id="9947449"/>
<gene>
    <name evidence="3" type="ORF">LOAG_10007</name>
</gene>
<dbReference type="Pfam" id="PF25766">
    <property type="entry name" value="TPR_RPAP1"/>
    <property type="match status" value="1"/>
</dbReference>
<dbReference type="OMA" id="WMLSPIR"/>
<dbReference type="AlphaFoldDB" id="A0A1S0TQX1"/>
<dbReference type="InterPro" id="IPR013930">
    <property type="entry name" value="RPAP1_N"/>
</dbReference>
<feature type="domain" description="RPAP1 N-terminal" evidence="1">
    <location>
        <begin position="170"/>
        <end position="213"/>
    </location>
</feature>
<dbReference type="InterPro" id="IPR039913">
    <property type="entry name" value="RPAP1/Rba50"/>
</dbReference>
<dbReference type="PANTHER" id="PTHR21483">
    <property type="entry name" value="RNA POLYMERASE II-ASSOCIATED PROTEIN 1"/>
    <property type="match status" value="1"/>
</dbReference>
<evidence type="ECO:0000259" key="1">
    <source>
        <dbReference type="Pfam" id="PF08621"/>
    </source>
</evidence>
<dbReference type="Pfam" id="PF08621">
    <property type="entry name" value="RPAP1_N"/>
    <property type="match status" value="1"/>
</dbReference>
<proteinExistence type="predicted"/>
<dbReference type="RefSeq" id="XP_020301756.1">
    <property type="nucleotide sequence ID" value="XM_020448066.1"/>
</dbReference>
<evidence type="ECO:0000313" key="3">
    <source>
        <dbReference type="EMBL" id="EFO18487.2"/>
    </source>
</evidence>
<dbReference type="InterPro" id="IPR057989">
    <property type="entry name" value="TPR_RPAP1/MINIYO-like"/>
</dbReference>
<dbReference type="GO" id="GO:0006366">
    <property type="term" value="P:transcription by RNA polymerase II"/>
    <property type="evidence" value="ECO:0007669"/>
    <property type="project" value="InterPro"/>
</dbReference>